<dbReference type="CDD" id="cd03221">
    <property type="entry name" value="ABCF_EF-3"/>
    <property type="match status" value="2"/>
</dbReference>
<dbReference type="SMART" id="SM00382">
    <property type="entry name" value="AAA"/>
    <property type="match status" value="2"/>
</dbReference>
<sequence length="532" mass="58694">MLIARNVSIEVGARELLRDVSFSLQSGDKIGLVGHNGAGKTTLIRTLAGELREASGEIVVSGKLGYLSQEAALSEIEDRQITALERILMARDIGSLERRMESVRRDMEDADDEERDKLIHRYARLDDEFGAAGGYVAKAEATRFAAALGVAGEDLEQPVATMSGGQRRRVELARILFGETDTLLLDEPTNHLDLDAKMWLMDFLSRYAGGLLVISHDLALLDKSITSVLATEGGTLDAFRGNYSFYLSERETRRTQRLRERKHQDAKIARLEEGIRRFKGSSEKLAKRARSWETRVDKLKATRTEIAASRRNVAVRFPQPETTGRTPIKADGLGKAYGDNLVFLDVEVDIDRGERMIIVGLNGAGKTTLLRILAGVETTDLGEVTYGLRASVGYYAQEHEQIHAGTSVIDHMRAVSGAPDRELRSVLGHFLLADKVDQDAGTLSGGEKTKLALAQVVMGQHNLLLLDEPTNNLDPQSKEALLDALTQYVGTLILVSHDTDFVEQLVPDRAILMPDGDTVWFEEELLEMVALT</sequence>
<dbReference type="Gene3D" id="3.40.50.300">
    <property type="entry name" value="P-loop containing nucleotide triphosphate hydrolases"/>
    <property type="match status" value="2"/>
</dbReference>
<dbReference type="InterPro" id="IPR051309">
    <property type="entry name" value="ABCF_ATPase"/>
</dbReference>
<dbReference type="EMBL" id="UOEK01000302">
    <property type="protein sequence ID" value="VAW04864.1"/>
    <property type="molecule type" value="Genomic_DNA"/>
</dbReference>
<dbReference type="InterPro" id="IPR027417">
    <property type="entry name" value="P-loop_NTPase"/>
</dbReference>
<dbReference type="PROSITE" id="PS00211">
    <property type="entry name" value="ABC_TRANSPORTER_1"/>
    <property type="match status" value="2"/>
</dbReference>
<dbReference type="FunFam" id="3.40.50.300:FF:000011">
    <property type="entry name" value="Putative ABC transporter ATP-binding component"/>
    <property type="match status" value="1"/>
</dbReference>
<dbReference type="InterPro" id="IPR017871">
    <property type="entry name" value="ABC_transporter-like_CS"/>
</dbReference>
<dbReference type="PANTHER" id="PTHR42855:SF2">
    <property type="entry name" value="DRUG RESISTANCE ABC TRANSPORTER,ATP-BINDING PROTEIN"/>
    <property type="match status" value="1"/>
</dbReference>
<evidence type="ECO:0000259" key="3">
    <source>
        <dbReference type="PROSITE" id="PS50893"/>
    </source>
</evidence>
<dbReference type="PANTHER" id="PTHR42855">
    <property type="entry name" value="ABC TRANSPORTER ATP-BINDING SUBUNIT"/>
    <property type="match status" value="1"/>
</dbReference>
<keyword evidence="2" id="KW-0067">ATP-binding</keyword>
<accession>A0A3B0T7Q3</accession>
<feature type="domain" description="ABC transporter" evidence="3">
    <location>
        <begin position="2"/>
        <end position="258"/>
    </location>
</feature>
<dbReference type="InterPro" id="IPR003439">
    <property type="entry name" value="ABC_transporter-like_ATP-bd"/>
</dbReference>
<name>A0A3B0T7Q3_9ZZZZ</name>
<evidence type="ECO:0000256" key="1">
    <source>
        <dbReference type="ARBA" id="ARBA00022741"/>
    </source>
</evidence>
<dbReference type="InterPro" id="IPR032781">
    <property type="entry name" value="ABC_tran_Xtn"/>
</dbReference>
<dbReference type="SUPFAM" id="SSF52540">
    <property type="entry name" value="P-loop containing nucleoside triphosphate hydrolases"/>
    <property type="match status" value="2"/>
</dbReference>
<gene>
    <name evidence="4" type="ORF">MNBD_ACTINO02-1844</name>
</gene>
<dbReference type="Pfam" id="PF00005">
    <property type="entry name" value="ABC_tran"/>
    <property type="match status" value="2"/>
</dbReference>
<dbReference type="FunFam" id="3.40.50.300:FF:000597">
    <property type="entry name" value="ABC transporter ATP-binding protein"/>
    <property type="match status" value="1"/>
</dbReference>
<protein>
    <submittedName>
        <fullName evidence="4">Bis-ABC ATPase SCO1840</fullName>
    </submittedName>
</protein>
<dbReference type="GO" id="GO:0005524">
    <property type="term" value="F:ATP binding"/>
    <property type="evidence" value="ECO:0007669"/>
    <property type="project" value="UniProtKB-KW"/>
</dbReference>
<dbReference type="PROSITE" id="PS50893">
    <property type="entry name" value="ABC_TRANSPORTER_2"/>
    <property type="match status" value="2"/>
</dbReference>
<reference evidence="4" key="1">
    <citation type="submission" date="2018-06" db="EMBL/GenBank/DDBJ databases">
        <authorList>
            <person name="Zhirakovskaya E."/>
        </authorList>
    </citation>
    <scope>NUCLEOTIDE SEQUENCE</scope>
</reference>
<feature type="domain" description="ABC transporter" evidence="3">
    <location>
        <begin position="328"/>
        <end position="531"/>
    </location>
</feature>
<evidence type="ECO:0000313" key="4">
    <source>
        <dbReference type="EMBL" id="VAW04864.1"/>
    </source>
</evidence>
<organism evidence="4">
    <name type="scientific">hydrothermal vent metagenome</name>
    <dbReference type="NCBI Taxonomy" id="652676"/>
    <lineage>
        <taxon>unclassified sequences</taxon>
        <taxon>metagenomes</taxon>
        <taxon>ecological metagenomes</taxon>
    </lineage>
</organism>
<dbReference type="GO" id="GO:0016887">
    <property type="term" value="F:ATP hydrolysis activity"/>
    <property type="evidence" value="ECO:0007669"/>
    <property type="project" value="InterPro"/>
</dbReference>
<dbReference type="AlphaFoldDB" id="A0A3B0T7Q3"/>
<evidence type="ECO:0000256" key="2">
    <source>
        <dbReference type="ARBA" id="ARBA00022840"/>
    </source>
</evidence>
<keyword evidence="1" id="KW-0547">Nucleotide-binding</keyword>
<proteinExistence type="predicted"/>
<dbReference type="InterPro" id="IPR003593">
    <property type="entry name" value="AAA+_ATPase"/>
</dbReference>
<dbReference type="Pfam" id="PF12848">
    <property type="entry name" value="ABC_tran_Xtn"/>
    <property type="match status" value="1"/>
</dbReference>